<dbReference type="EMBL" id="JABFUD020000025">
    <property type="protein sequence ID" value="KAI5059831.1"/>
    <property type="molecule type" value="Genomic_DNA"/>
</dbReference>
<keyword evidence="1" id="KW-0812">Transmembrane</keyword>
<dbReference type="PANTHER" id="PTHR35124">
    <property type="entry name" value="CYTOCHROME P450 FAMILY PROTEIN"/>
    <property type="match status" value="1"/>
</dbReference>
<dbReference type="Proteomes" id="UP000886520">
    <property type="component" value="Chromosome 25"/>
</dbReference>
<dbReference type="OrthoDB" id="2015909at2759"/>
<name>A0A9D4Z4U6_ADICA</name>
<feature type="transmembrane region" description="Helical" evidence="1">
    <location>
        <begin position="44"/>
        <end position="67"/>
    </location>
</feature>
<keyword evidence="1" id="KW-1133">Transmembrane helix</keyword>
<sequence>MSRTQYNFLNVADAFCHDGNGKAREDMGAMSKPFTWKRRKPVRVGVYLILSLVLFSAFLLLLLAMPLPSSWNSLQISAHVNTHITCNCSSCNAVLQNEDAIAGADDESAPSDWSAMGRSRETERILELVQRNGSTPCHNVPTVRTEIVGLPDERPVRILTDEVFTFKLVSVGADGKARCAGGDYYEVDLAGDHWKSRPELTDLDDGTYEVRILVDGRKAGLYNFTARLLFANLHGLDHQTLPWQLSGEVAAEVEIQVVKKQERRPDEPSSTDVISSKMRACAASDMGSAGSGGGRWTRGAFNASCTANEDDGRWQCLSEEAARCEAPWCDGEVAAVESNGWVYSDRRCGFHIFTVEEAWDCLSGRWMFMWGDSNMLDFLRNLLIFGLDYPPPSWANISTWEMNRVVEQPLFVNPRRPDQALRVSYIFNGHHETMGDWLGLDSLLNASYRDSLRRFFNGSASHPDTFVFNTGLHDGLNYKTVAGFAEAVRMAADFWAGIFRPLTAAAGKRLRFLLRTTVAPAGAARWNKSNPQKMEAYNAILLEGFRKRFSGMQVIDAFDVTFPFHYDFSYSDGGHYGRPPGIRRWPWFDTPHHYFVEVMLVHMMLNSVCSSPPSGSTSSHHTIPV</sequence>
<reference evidence="2" key="1">
    <citation type="submission" date="2021-01" db="EMBL/GenBank/DDBJ databases">
        <title>Adiantum capillus-veneris genome.</title>
        <authorList>
            <person name="Fang Y."/>
            <person name="Liao Q."/>
        </authorList>
    </citation>
    <scope>NUCLEOTIDE SEQUENCE</scope>
    <source>
        <strain evidence="2">H3</strain>
        <tissue evidence="2">Leaf</tissue>
    </source>
</reference>
<organism evidence="2 3">
    <name type="scientific">Adiantum capillus-veneris</name>
    <name type="common">Maidenhair fern</name>
    <dbReference type="NCBI Taxonomy" id="13818"/>
    <lineage>
        <taxon>Eukaryota</taxon>
        <taxon>Viridiplantae</taxon>
        <taxon>Streptophyta</taxon>
        <taxon>Embryophyta</taxon>
        <taxon>Tracheophyta</taxon>
        <taxon>Polypodiopsida</taxon>
        <taxon>Polypodiidae</taxon>
        <taxon>Polypodiales</taxon>
        <taxon>Pteridineae</taxon>
        <taxon>Pteridaceae</taxon>
        <taxon>Vittarioideae</taxon>
        <taxon>Adiantum</taxon>
    </lineage>
</organism>
<accession>A0A9D4Z4U6</accession>
<evidence type="ECO:0000313" key="3">
    <source>
        <dbReference type="Proteomes" id="UP000886520"/>
    </source>
</evidence>
<proteinExistence type="predicted"/>
<protein>
    <submittedName>
        <fullName evidence="2">Uncharacterized protein</fullName>
    </submittedName>
</protein>
<evidence type="ECO:0000313" key="2">
    <source>
        <dbReference type="EMBL" id="KAI5059831.1"/>
    </source>
</evidence>
<dbReference type="AlphaFoldDB" id="A0A9D4Z4U6"/>
<gene>
    <name evidence="2" type="ORF">GOP47_0026150</name>
</gene>
<comment type="caution">
    <text evidence="2">The sequence shown here is derived from an EMBL/GenBank/DDBJ whole genome shotgun (WGS) entry which is preliminary data.</text>
</comment>
<dbReference type="PANTHER" id="PTHR35124:SF4">
    <property type="entry name" value="CALCINEURIN-LIKE PHOSPHOESTERASE DOMAIN-CONTAINING PROTEIN"/>
    <property type="match status" value="1"/>
</dbReference>
<keyword evidence="1" id="KW-0472">Membrane</keyword>
<evidence type="ECO:0000256" key="1">
    <source>
        <dbReference type="SAM" id="Phobius"/>
    </source>
</evidence>
<keyword evidence="3" id="KW-1185">Reference proteome</keyword>